<gene>
    <name evidence="1" type="ORF">SULPSESMR1_00286</name>
</gene>
<dbReference type="AlphaFoldDB" id="A0A221JWK7"/>
<dbReference type="KEGG" id="spse:SULPSESMR1_00286"/>
<dbReference type="GO" id="GO:0008483">
    <property type="term" value="F:transaminase activity"/>
    <property type="evidence" value="ECO:0007669"/>
    <property type="project" value="UniProtKB-KW"/>
</dbReference>
<keyword evidence="1" id="KW-0808">Transferase</keyword>
<keyword evidence="2" id="KW-1185">Reference proteome</keyword>
<accession>A0A221JWK7</accession>
<sequence length="46" mass="4902">MTYYPVGGNVDGQCGDHIPLAPPFILTDSDIEEIVTNLGQAIDVVL</sequence>
<keyword evidence="1" id="KW-0032">Aminotransferase</keyword>
<dbReference type="Gene3D" id="3.90.1150.10">
    <property type="entry name" value="Aspartate Aminotransferase, domain 1"/>
    <property type="match status" value="1"/>
</dbReference>
<dbReference type="EMBL" id="CP022415">
    <property type="protein sequence ID" value="ASM71121.1"/>
    <property type="molecule type" value="Genomic_DNA"/>
</dbReference>
<reference evidence="1 2" key="1">
    <citation type="submission" date="2017-07" db="EMBL/GenBank/DDBJ databases">
        <title>Genome Sequence of Sulfitobacter pseudonitzschiae Strain SMR1 Isolated from a culture of the Diatom Skeletonema marinoi.</title>
        <authorList>
            <person name="Topel M."/>
            <person name="Pinder M.I.M."/>
            <person name="Johansson O.N."/>
            <person name="Kourtchenko O."/>
            <person name="Godhe A."/>
            <person name="Clarke A.K."/>
        </authorList>
    </citation>
    <scope>NUCLEOTIDE SEQUENCE [LARGE SCALE GENOMIC DNA]</scope>
    <source>
        <strain evidence="1 2">SMR1</strain>
    </source>
</reference>
<proteinExistence type="predicted"/>
<name>A0A221JWK7_9RHOB</name>
<evidence type="ECO:0000313" key="1">
    <source>
        <dbReference type="EMBL" id="ASM71121.1"/>
    </source>
</evidence>
<dbReference type="InterPro" id="IPR015422">
    <property type="entry name" value="PyrdxlP-dep_Trfase_small"/>
</dbReference>
<dbReference type="OrthoDB" id="9801834at2"/>
<evidence type="ECO:0000313" key="2">
    <source>
        <dbReference type="Proteomes" id="UP000199754"/>
    </source>
</evidence>
<organism evidence="1 2">
    <name type="scientific">Pseudosulfitobacter pseudonitzschiae</name>
    <dbReference type="NCBI Taxonomy" id="1402135"/>
    <lineage>
        <taxon>Bacteria</taxon>
        <taxon>Pseudomonadati</taxon>
        <taxon>Pseudomonadota</taxon>
        <taxon>Alphaproteobacteria</taxon>
        <taxon>Rhodobacterales</taxon>
        <taxon>Roseobacteraceae</taxon>
        <taxon>Pseudosulfitobacter</taxon>
    </lineage>
</organism>
<dbReference type="RefSeq" id="WP_157728951.1">
    <property type="nucleotide sequence ID" value="NZ_CP022415.1"/>
</dbReference>
<dbReference type="Proteomes" id="UP000199754">
    <property type="component" value="Chromosome"/>
</dbReference>
<protein>
    <submittedName>
        <fullName evidence="1">Aspartate aminotransferase family protein</fullName>
    </submittedName>
</protein>